<reference evidence="4" key="1">
    <citation type="submission" date="2016-06" db="UniProtKB">
        <authorList>
            <consortium name="WormBaseParasite"/>
        </authorList>
    </citation>
    <scope>IDENTIFICATION</scope>
</reference>
<evidence type="ECO:0000313" key="4">
    <source>
        <dbReference type="WBParaSite" id="GPUH_0000447101-mRNA-1"/>
    </source>
</evidence>
<evidence type="ECO:0000256" key="1">
    <source>
        <dbReference type="SAM" id="Phobius"/>
    </source>
</evidence>
<keyword evidence="1" id="KW-1133">Transmembrane helix</keyword>
<keyword evidence="1" id="KW-0812">Transmembrane</keyword>
<keyword evidence="1" id="KW-0472">Membrane</keyword>
<dbReference type="WBParaSite" id="GPUH_0000447101-mRNA-1">
    <property type="protein sequence ID" value="GPUH_0000447101-mRNA-1"/>
    <property type="gene ID" value="GPUH_0000447101"/>
</dbReference>
<dbReference type="OrthoDB" id="5872148at2759"/>
<organism evidence="4">
    <name type="scientific">Gongylonema pulchrum</name>
    <dbReference type="NCBI Taxonomy" id="637853"/>
    <lineage>
        <taxon>Eukaryota</taxon>
        <taxon>Metazoa</taxon>
        <taxon>Ecdysozoa</taxon>
        <taxon>Nematoda</taxon>
        <taxon>Chromadorea</taxon>
        <taxon>Rhabditida</taxon>
        <taxon>Spirurina</taxon>
        <taxon>Spiruromorpha</taxon>
        <taxon>Spiruroidea</taxon>
        <taxon>Gongylonematidae</taxon>
        <taxon>Gongylonema</taxon>
    </lineage>
</organism>
<gene>
    <name evidence="2" type="ORF">GPUH_LOCUS4465</name>
</gene>
<proteinExistence type="predicted"/>
<dbReference type="AlphaFoldDB" id="A0A183D6X3"/>
<accession>A0A183D6X3</accession>
<evidence type="ECO:0000313" key="2">
    <source>
        <dbReference type="EMBL" id="VDK45070.1"/>
    </source>
</evidence>
<dbReference type="EMBL" id="UYRT01008446">
    <property type="protein sequence ID" value="VDK45070.1"/>
    <property type="molecule type" value="Genomic_DNA"/>
</dbReference>
<keyword evidence="3" id="KW-1185">Reference proteome</keyword>
<evidence type="ECO:0000313" key="3">
    <source>
        <dbReference type="Proteomes" id="UP000271098"/>
    </source>
</evidence>
<reference evidence="2 3" key="2">
    <citation type="submission" date="2018-11" db="EMBL/GenBank/DDBJ databases">
        <authorList>
            <consortium name="Pathogen Informatics"/>
        </authorList>
    </citation>
    <scope>NUCLEOTIDE SEQUENCE [LARGE SCALE GENOMIC DNA]</scope>
</reference>
<name>A0A183D6X3_9BILA</name>
<dbReference type="Proteomes" id="UP000271098">
    <property type="component" value="Unassembled WGS sequence"/>
</dbReference>
<feature type="transmembrane region" description="Helical" evidence="1">
    <location>
        <begin position="27"/>
        <end position="45"/>
    </location>
</feature>
<sequence>VLFVLPSSVQAVYGITNQPNASIISEFAIFLSYLNAFNMVIIFICRQRDARSAVIAAWRKMRKKHKDSVKILVSTADISRQPTLRAQKQTFQTLREKRKSTPF</sequence>
<protein>
    <submittedName>
        <fullName evidence="4">G_PROTEIN_RECEP_F1_2 domain-containing protein</fullName>
    </submittedName>
</protein>